<feature type="non-terminal residue" evidence="2">
    <location>
        <position position="1"/>
    </location>
</feature>
<dbReference type="PANTHER" id="PTHR32385">
    <property type="entry name" value="MANNOSYL PHOSPHORYLINOSITOL CERAMIDE SYNTHASE"/>
    <property type="match status" value="1"/>
</dbReference>
<dbReference type="PANTHER" id="PTHR32385:SF15">
    <property type="entry name" value="INOSITOL PHOSPHOCERAMIDE MANNOSYLTRANSFERASE 1"/>
    <property type="match status" value="1"/>
</dbReference>
<dbReference type="SUPFAM" id="SSF53448">
    <property type="entry name" value="Nucleotide-diphospho-sugar transferases"/>
    <property type="match status" value="1"/>
</dbReference>
<dbReference type="Pfam" id="PF04488">
    <property type="entry name" value="Gly_transf_sug"/>
    <property type="match status" value="1"/>
</dbReference>
<dbReference type="Proteomes" id="UP001189429">
    <property type="component" value="Unassembled WGS sequence"/>
</dbReference>
<dbReference type="InterPro" id="IPR029044">
    <property type="entry name" value="Nucleotide-diphossugar_trans"/>
</dbReference>
<accession>A0ABN9TYP6</accession>
<dbReference type="Gene3D" id="3.90.550.20">
    <property type="match status" value="1"/>
</dbReference>
<reference evidence="2" key="1">
    <citation type="submission" date="2023-10" db="EMBL/GenBank/DDBJ databases">
        <authorList>
            <person name="Chen Y."/>
            <person name="Shah S."/>
            <person name="Dougan E. K."/>
            <person name="Thang M."/>
            <person name="Chan C."/>
        </authorList>
    </citation>
    <scope>NUCLEOTIDE SEQUENCE [LARGE SCALE GENOMIC DNA]</scope>
</reference>
<gene>
    <name evidence="2" type="ORF">PCOR1329_LOCUS43592</name>
</gene>
<evidence type="ECO:0000256" key="1">
    <source>
        <dbReference type="ARBA" id="ARBA00022679"/>
    </source>
</evidence>
<organism evidence="2 3">
    <name type="scientific">Prorocentrum cordatum</name>
    <dbReference type="NCBI Taxonomy" id="2364126"/>
    <lineage>
        <taxon>Eukaryota</taxon>
        <taxon>Sar</taxon>
        <taxon>Alveolata</taxon>
        <taxon>Dinophyceae</taxon>
        <taxon>Prorocentrales</taxon>
        <taxon>Prorocentraceae</taxon>
        <taxon>Prorocentrum</taxon>
    </lineage>
</organism>
<keyword evidence="1" id="KW-0808">Transferase</keyword>
<keyword evidence="3" id="KW-1185">Reference proteome</keyword>
<comment type="caution">
    <text evidence="2">The sequence shown here is derived from an EMBL/GenBank/DDBJ whole genome shotgun (WGS) entry which is preliminary data.</text>
</comment>
<evidence type="ECO:0000313" key="2">
    <source>
        <dbReference type="EMBL" id="CAK0851437.1"/>
    </source>
</evidence>
<sequence length="102" mass="11487">AGIPGPIDAVLRKWRRLNPEFEFLLHDASDMRQLIASEFDEIFLQIFDSLGQYQQKADLWRLCALFVSGGVYVDADYAPFGPLRDFLTPGVELVVPVCAPVM</sequence>
<evidence type="ECO:0008006" key="4">
    <source>
        <dbReference type="Google" id="ProtNLM"/>
    </source>
</evidence>
<evidence type="ECO:0000313" key="3">
    <source>
        <dbReference type="Proteomes" id="UP001189429"/>
    </source>
</evidence>
<protein>
    <recommendedName>
        <fullName evidence="4">Alpha-1,4-N-acetylglucosaminyltransferase</fullName>
    </recommendedName>
</protein>
<dbReference type="InterPro" id="IPR007577">
    <property type="entry name" value="GlycoTrfase_DXD_sugar-bd_CS"/>
</dbReference>
<name>A0ABN9TYP6_9DINO</name>
<dbReference type="EMBL" id="CAUYUJ010015238">
    <property type="protein sequence ID" value="CAK0851437.1"/>
    <property type="molecule type" value="Genomic_DNA"/>
</dbReference>
<dbReference type="InterPro" id="IPR051706">
    <property type="entry name" value="Glycosyltransferase_domain"/>
</dbReference>
<proteinExistence type="predicted"/>